<evidence type="ECO:0000313" key="1">
    <source>
        <dbReference type="Proteomes" id="UP000694844"/>
    </source>
</evidence>
<dbReference type="GeneID" id="111127129"/>
<dbReference type="Gene3D" id="2.170.300.10">
    <property type="entry name" value="Tie2 ligand-binding domain superfamily"/>
    <property type="match status" value="1"/>
</dbReference>
<evidence type="ECO:0000313" key="2">
    <source>
        <dbReference type="RefSeq" id="XP_022327875.1"/>
    </source>
</evidence>
<dbReference type="RefSeq" id="XP_022327875.1">
    <property type="nucleotide sequence ID" value="XM_022472167.1"/>
</dbReference>
<name>A0A8B8DJI2_CRAVI</name>
<gene>
    <name evidence="2" type="primary">LOC111127129</name>
</gene>
<dbReference type="SUPFAM" id="SSF57184">
    <property type="entry name" value="Growth factor receptor domain"/>
    <property type="match status" value="1"/>
</dbReference>
<accession>A0A8B8DJI2</accession>
<proteinExistence type="predicted"/>
<reference evidence="2" key="1">
    <citation type="submission" date="2025-08" db="UniProtKB">
        <authorList>
            <consortium name="RefSeq"/>
        </authorList>
    </citation>
    <scope>IDENTIFICATION</scope>
    <source>
        <tissue evidence="2">Whole sample</tissue>
    </source>
</reference>
<dbReference type="InterPro" id="IPR009030">
    <property type="entry name" value="Growth_fac_rcpt_cys_sf"/>
</dbReference>
<dbReference type="AlphaFoldDB" id="A0A8B8DJI2"/>
<dbReference type="Proteomes" id="UP000694844">
    <property type="component" value="Chromosome 3"/>
</dbReference>
<dbReference type="KEGG" id="cvn:111127129"/>
<organism evidence="1 2">
    <name type="scientific">Crassostrea virginica</name>
    <name type="common">Eastern oyster</name>
    <dbReference type="NCBI Taxonomy" id="6565"/>
    <lineage>
        <taxon>Eukaryota</taxon>
        <taxon>Metazoa</taxon>
        <taxon>Spiralia</taxon>
        <taxon>Lophotrochozoa</taxon>
        <taxon>Mollusca</taxon>
        <taxon>Bivalvia</taxon>
        <taxon>Autobranchia</taxon>
        <taxon>Pteriomorphia</taxon>
        <taxon>Ostreida</taxon>
        <taxon>Ostreoidea</taxon>
        <taxon>Ostreidae</taxon>
        <taxon>Crassostrea</taxon>
    </lineage>
</organism>
<keyword evidence="1" id="KW-1185">Reference proteome</keyword>
<sequence length="128" mass="15037">MSAEDCQDEFYWNATLSKCIECLPGYYGHNCVSHCSPPFYGKGCQQRCEQCAYHYVMSLWMSSLHRCPHIYNKIAIEINNFRCGKQNIFHRRNCSSPWRKHTLIVLFTTQTEHLSRSIRKITTTLPIL</sequence>
<protein>
    <submittedName>
        <fullName evidence="2">Uncharacterized protein LOC111127129</fullName>
    </submittedName>
</protein>